<dbReference type="EMBL" id="BMOQ01000004">
    <property type="protein sequence ID" value="GGN15648.1"/>
    <property type="molecule type" value="Genomic_DNA"/>
</dbReference>
<comment type="caution">
    <text evidence="2">The sequence shown here is derived from an EMBL/GenBank/DDBJ whole genome shotgun (WGS) entry which is preliminary data.</text>
</comment>
<gene>
    <name evidence="2" type="ORF">GCM10009021_15000</name>
</gene>
<protein>
    <submittedName>
        <fullName evidence="2">Bacteriocin biosynthesis protein SagD</fullName>
    </submittedName>
</protein>
<dbReference type="PROSITE" id="PS51664">
    <property type="entry name" value="YCAO"/>
    <property type="match status" value="1"/>
</dbReference>
<dbReference type="InterPro" id="IPR003776">
    <property type="entry name" value="YcaO-like_dom"/>
</dbReference>
<keyword evidence="3" id="KW-1185">Reference proteome</keyword>
<dbReference type="Gene3D" id="3.30.1330.230">
    <property type="match status" value="1"/>
</dbReference>
<dbReference type="Proteomes" id="UP000608850">
    <property type="component" value="Unassembled WGS sequence"/>
</dbReference>
<evidence type="ECO:0000313" key="3">
    <source>
        <dbReference type="Proteomes" id="UP000608850"/>
    </source>
</evidence>
<dbReference type="PANTHER" id="PTHR37809">
    <property type="entry name" value="RIBOSOMAL PROTEIN S12 METHYLTHIOTRANSFERASE ACCESSORY FACTOR YCAO"/>
    <property type="match status" value="1"/>
</dbReference>
<dbReference type="InterPro" id="IPR027624">
    <property type="entry name" value="TOMM_cyclo_SagD"/>
</dbReference>
<proteinExistence type="predicted"/>
<evidence type="ECO:0000259" key="1">
    <source>
        <dbReference type="PROSITE" id="PS51664"/>
    </source>
</evidence>
<feature type="domain" description="YcaO" evidence="1">
    <location>
        <begin position="235"/>
        <end position="572"/>
    </location>
</feature>
<dbReference type="RefSeq" id="WP_188878109.1">
    <property type="nucleotide sequence ID" value="NZ_BMOQ01000004.1"/>
</dbReference>
<dbReference type="NCBIfam" id="TIGR03604">
    <property type="entry name" value="TOMM_cyclo_SagD"/>
    <property type="match status" value="1"/>
</dbReference>
<dbReference type="Pfam" id="PF02624">
    <property type="entry name" value="YcaO"/>
    <property type="match status" value="1"/>
</dbReference>
<organism evidence="2 3">
    <name type="scientific">Halarchaeum nitratireducens</name>
    <dbReference type="NCBI Taxonomy" id="489913"/>
    <lineage>
        <taxon>Archaea</taxon>
        <taxon>Methanobacteriati</taxon>
        <taxon>Methanobacteriota</taxon>
        <taxon>Stenosarchaea group</taxon>
        <taxon>Halobacteria</taxon>
        <taxon>Halobacteriales</taxon>
        <taxon>Halobacteriaceae</taxon>
    </lineage>
</organism>
<evidence type="ECO:0000313" key="2">
    <source>
        <dbReference type="EMBL" id="GGN15648.1"/>
    </source>
</evidence>
<name>A0A830GB23_9EURY</name>
<dbReference type="PANTHER" id="PTHR37809:SF1">
    <property type="entry name" value="RIBOSOMAL PROTEIN S12 METHYLTHIOTRANSFERASE ACCESSORY FACTOR YCAO"/>
    <property type="match status" value="1"/>
</dbReference>
<sequence>MTRTYAVAGSGAAADAATAALDDADLDAAGTGLDAIADADVAVVVGLAGSDGFAAANARARRSETPWLAVEIGGVGGHSVPDVDAAVAAFTPESGCFTCLRRRVAAGDPETTAEPSVARSSVRYAGALAGKRALDLLDGAVHAGTVVEVPHAERSFAPAPFCDCGTGERYGDPGREHGATPLDAAVSKAERAVDDRVGLVTEVGERETYPAPYYLATTCDTAALGGAASRGLAAGVGLDWDAAFVKAVGEGLERYCAAAYRESDFDVAKPTHPDALAPDAFVRPDDAPAVPRDDPLRFVPGVSLVDGSEALLPAEYVHFPPPAETHRPALTTGLGLGNDPVEALCSGLYETIERDATMLAWYSTFEPLELAVDDEAYATLARRAGAEGLDVTALLCTQDVDVPVIAVAVHGEDAWPRFALGSAASLDAAGAARSALCEAVQNWIELRDMGRERAADEQGAIGDYAAFPRAARDFLDADATVPLADVGPDTVPDGAAELDAVVERASAAGLDAYATDLTTRDVADVGFRAVRVLAPDAQPLFFDEAAFGARARDVPAELGFEARLDRRHHPFP</sequence>
<dbReference type="AlphaFoldDB" id="A0A830GB23"/>
<accession>A0A830GB23</accession>
<reference evidence="2 3" key="1">
    <citation type="journal article" date="2019" name="Int. J. Syst. Evol. Microbiol.">
        <title>The Global Catalogue of Microorganisms (GCM) 10K type strain sequencing project: providing services to taxonomists for standard genome sequencing and annotation.</title>
        <authorList>
            <consortium name="The Broad Institute Genomics Platform"/>
            <consortium name="The Broad Institute Genome Sequencing Center for Infectious Disease"/>
            <person name="Wu L."/>
            <person name="Ma J."/>
        </authorList>
    </citation>
    <scope>NUCLEOTIDE SEQUENCE [LARGE SCALE GENOMIC DNA]</scope>
    <source>
        <strain evidence="2 3">JCM 16331</strain>
    </source>
</reference>
<dbReference type="OrthoDB" id="7433at2157"/>